<feature type="transmembrane region" description="Helical" evidence="4">
    <location>
        <begin position="104"/>
        <end position="127"/>
    </location>
</feature>
<reference evidence="5 6" key="1">
    <citation type="submission" date="2018-07" db="EMBL/GenBank/DDBJ databases">
        <title>Halioglobus sp. genome submission.</title>
        <authorList>
            <person name="Ye M.-Q."/>
            <person name="Du Z.-J."/>
        </authorList>
    </citation>
    <scope>NUCLEOTIDE SEQUENCE [LARGE SCALE GENOMIC DNA]</scope>
    <source>
        <strain evidence="5 6">U0301</strain>
    </source>
</reference>
<comment type="caution">
    <text evidence="5">The sequence shown here is derived from an EMBL/GenBank/DDBJ whole genome shotgun (WGS) entry which is preliminary data.</text>
</comment>
<dbReference type="RefSeq" id="WP_117954422.1">
    <property type="nucleotide sequence ID" value="NZ_QRAN01000010.1"/>
</dbReference>
<keyword evidence="2 4" id="KW-1133">Transmembrane helix</keyword>
<feature type="transmembrane region" description="Helical" evidence="4">
    <location>
        <begin position="322"/>
        <end position="344"/>
    </location>
</feature>
<protein>
    <submittedName>
        <fullName evidence="5">MFS transporter permease</fullName>
    </submittedName>
</protein>
<dbReference type="Proteomes" id="UP000265509">
    <property type="component" value="Unassembled WGS sequence"/>
</dbReference>
<keyword evidence="6" id="KW-1185">Reference proteome</keyword>
<feature type="transmembrane region" description="Helical" evidence="4">
    <location>
        <begin position="170"/>
        <end position="192"/>
    </location>
</feature>
<feature type="transmembrane region" description="Helical" evidence="4">
    <location>
        <begin position="133"/>
        <end position="158"/>
    </location>
</feature>
<dbReference type="PANTHER" id="PTHR23526">
    <property type="entry name" value="INTEGRAL MEMBRANE TRANSPORT PROTEIN-RELATED"/>
    <property type="match status" value="1"/>
</dbReference>
<keyword evidence="3 4" id="KW-0472">Membrane</keyword>
<dbReference type="OrthoDB" id="1117124at2"/>
<dbReference type="Pfam" id="PF07690">
    <property type="entry name" value="MFS_1"/>
    <property type="match status" value="1"/>
</dbReference>
<dbReference type="InterPro" id="IPR011701">
    <property type="entry name" value="MFS"/>
</dbReference>
<dbReference type="PANTHER" id="PTHR23526:SF2">
    <property type="entry name" value="MAJOR FACILITATOR SUPERFAMILY (MFS) PROFILE DOMAIN-CONTAINING PROTEIN"/>
    <property type="match status" value="1"/>
</dbReference>
<evidence type="ECO:0000256" key="1">
    <source>
        <dbReference type="ARBA" id="ARBA00022692"/>
    </source>
</evidence>
<feature type="transmembrane region" description="Helical" evidence="4">
    <location>
        <begin position="257"/>
        <end position="277"/>
    </location>
</feature>
<evidence type="ECO:0000256" key="3">
    <source>
        <dbReference type="ARBA" id="ARBA00023136"/>
    </source>
</evidence>
<sequence>MLKSQSESIYSLLVEDEDARVCKDIPDAACDEQPRAFIRQLLAQTFTKIGDALTSSRLVLAWMLASIGSPAFLISLLVPLRESLSLLPQLFIAQWIREQPLRKWFWVAGSLAQAAALLAMVPALLWLPGATASLLIVILLALFSLARGVCSVAAKDVLGKTISKSRRGRLTGLAASIAGLVTLAVAVLLWLSPGRAGDGGTDTTLFALLLAAAALLWLAAAAVYAGIPEVPGATEGGGNAITDALASLGLLASDREFLRFVLARMLLVATAFAIPYLVVLIQRTGDSDIGGLAGLLLAEGAAGLVSGAFWGRWSDRASHHVMAFAAALSAAVTAVALATVLLAPQYLARLLLPSLLIFVAAVAHQGARVGRKTYLVDLATADTRSSYTAVSNTVLGLFLLSGSALGVVDTVYGTNAVLFLLLLVSLLASVFCLTLKRVD</sequence>
<gene>
    <name evidence="5" type="ORF">DWB85_10880</name>
</gene>
<evidence type="ECO:0000256" key="4">
    <source>
        <dbReference type="SAM" id="Phobius"/>
    </source>
</evidence>
<dbReference type="Gene3D" id="1.20.1250.20">
    <property type="entry name" value="MFS general substrate transporter like domains"/>
    <property type="match status" value="1"/>
</dbReference>
<keyword evidence="1 4" id="KW-0812">Transmembrane</keyword>
<feature type="transmembrane region" description="Helical" evidence="4">
    <location>
        <begin position="59"/>
        <end position="80"/>
    </location>
</feature>
<feature type="transmembrane region" description="Helical" evidence="4">
    <location>
        <begin position="414"/>
        <end position="435"/>
    </location>
</feature>
<evidence type="ECO:0000313" key="5">
    <source>
        <dbReference type="EMBL" id="RLQ21783.1"/>
    </source>
</evidence>
<dbReference type="InterPro" id="IPR036259">
    <property type="entry name" value="MFS_trans_sf"/>
</dbReference>
<name>A0A3L7E070_9GAMM</name>
<evidence type="ECO:0000256" key="2">
    <source>
        <dbReference type="ARBA" id="ARBA00022989"/>
    </source>
</evidence>
<dbReference type="GO" id="GO:0022857">
    <property type="term" value="F:transmembrane transporter activity"/>
    <property type="evidence" value="ECO:0007669"/>
    <property type="project" value="InterPro"/>
</dbReference>
<accession>A0A3L7E070</accession>
<dbReference type="AlphaFoldDB" id="A0A3L7E070"/>
<dbReference type="EMBL" id="QRAN01000010">
    <property type="protein sequence ID" value="RLQ21783.1"/>
    <property type="molecule type" value="Genomic_DNA"/>
</dbReference>
<organism evidence="5 6">
    <name type="scientific">Seongchinamella sediminis</name>
    <dbReference type="NCBI Taxonomy" id="2283635"/>
    <lineage>
        <taxon>Bacteria</taxon>
        <taxon>Pseudomonadati</taxon>
        <taxon>Pseudomonadota</taxon>
        <taxon>Gammaproteobacteria</taxon>
        <taxon>Cellvibrionales</taxon>
        <taxon>Halieaceae</taxon>
        <taxon>Seongchinamella</taxon>
    </lineage>
</organism>
<feature type="transmembrane region" description="Helical" evidence="4">
    <location>
        <begin position="204"/>
        <end position="227"/>
    </location>
</feature>
<proteinExistence type="predicted"/>
<dbReference type="SUPFAM" id="SSF103473">
    <property type="entry name" value="MFS general substrate transporter"/>
    <property type="match status" value="1"/>
</dbReference>
<dbReference type="InterPro" id="IPR052528">
    <property type="entry name" value="Sugar_transport-like"/>
</dbReference>
<evidence type="ECO:0000313" key="6">
    <source>
        <dbReference type="Proteomes" id="UP000265509"/>
    </source>
</evidence>
<feature type="transmembrane region" description="Helical" evidence="4">
    <location>
        <begin position="350"/>
        <end position="367"/>
    </location>
</feature>
<feature type="transmembrane region" description="Helical" evidence="4">
    <location>
        <begin position="289"/>
        <end position="310"/>
    </location>
</feature>